<dbReference type="Pfam" id="PF25390">
    <property type="entry name" value="WD40_RLD"/>
    <property type="match status" value="1"/>
</dbReference>
<dbReference type="PROSITE" id="PS00626">
    <property type="entry name" value="RCC1_2"/>
    <property type="match status" value="3"/>
</dbReference>
<feature type="region of interest" description="Disordered" evidence="3">
    <location>
        <begin position="1"/>
        <end position="41"/>
    </location>
</feature>
<gene>
    <name evidence="5" type="ORF">Agub_g4893</name>
</gene>
<feature type="repeat" description="RCC1" evidence="2">
    <location>
        <begin position="365"/>
        <end position="426"/>
    </location>
</feature>
<evidence type="ECO:0000256" key="2">
    <source>
        <dbReference type="PROSITE-ProRule" id="PRU00235"/>
    </source>
</evidence>
<feature type="compositionally biased region" description="Polar residues" evidence="3">
    <location>
        <begin position="30"/>
        <end position="41"/>
    </location>
</feature>
<dbReference type="InterPro" id="IPR051210">
    <property type="entry name" value="Ub_ligase/GEF_domain"/>
</dbReference>
<evidence type="ECO:0000313" key="6">
    <source>
        <dbReference type="Proteomes" id="UP001054857"/>
    </source>
</evidence>
<proteinExistence type="predicted"/>
<dbReference type="InterPro" id="IPR009091">
    <property type="entry name" value="RCC1/BLIP-II"/>
</dbReference>
<evidence type="ECO:0000313" key="5">
    <source>
        <dbReference type="EMBL" id="GFR43779.1"/>
    </source>
</evidence>
<dbReference type="EMBL" id="BMAR01000006">
    <property type="protein sequence ID" value="GFR43779.1"/>
    <property type="molecule type" value="Genomic_DNA"/>
</dbReference>
<dbReference type="SUPFAM" id="SSF50985">
    <property type="entry name" value="RCC1/BLIP-II"/>
    <property type="match status" value="2"/>
</dbReference>
<dbReference type="PROSITE" id="PS50012">
    <property type="entry name" value="RCC1_3"/>
    <property type="match status" value="7"/>
</dbReference>
<dbReference type="AlphaFoldDB" id="A0AAD3DMC0"/>
<protein>
    <recommendedName>
        <fullName evidence="4">RCC1-like domain-containing protein</fullName>
    </recommendedName>
</protein>
<feature type="repeat" description="RCC1" evidence="2">
    <location>
        <begin position="257"/>
        <end position="308"/>
    </location>
</feature>
<evidence type="ECO:0000259" key="4">
    <source>
        <dbReference type="Pfam" id="PF25390"/>
    </source>
</evidence>
<dbReference type="InterPro" id="IPR000408">
    <property type="entry name" value="Reg_chr_condens"/>
</dbReference>
<feature type="repeat" description="RCC1" evidence="2">
    <location>
        <begin position="427"/>
        <end position="485"/>
    </location>
</feature>
<dbReference type="CDD" id="cd09917">
    <property type="entry name" value="F-box_SF"/>
    <property type="match status" value="1"/>
</dbReference>
<dbReference type="InterPro" id="IPR058923">
    <property type="entry name" value="RCC1-like_dom"/>
</dbReference>
<reference evidence="5 6" key="1">
    <citation type="journal article" date="2021" name="Sci. Rep.">
        <title>Genome sequencing of the multicellular alga Astrephomene provides insights into convergent evolution of germ-soma differentiation.</title>
        <authorList>
            <person name="Yamashita S."/>
            <person name="Yamamoto K."/>
            <person name="Matsuzaki R."/>
            <person name="Suzuki S."/>
            <person name="Yamaguchi H."/>
            <person name="Hirooka S."/>
            <person name="Minakuchi Y."/>
            <person name="Miyagishima S."/>
            <person name="Kawachi M."/>
            <person name="Toyoda A."/>
            <person name="Nozaki H."/>
        </authorList>
    </citation>
    <scope>NUCLEOTIDE SEQUENCE [LARGE SCALE GENOMIC DNA]</scope>
    <source>
        <strain evidence="5 6">NIES-4017</strain>
    </source>
</reference>
<keyword evidence="6" id="KW-1185">Reference proteome</keyword>
<evidence type="ECO:0000256" key="1">
    <source>
        <dbReference type="ARBA" id="ARBA00022737"/>
    </source>
</evidence>
<dbReference type="SUPFAM" id="SSF81383">
    <property type="entry name" value="F-box domain"/>
    <property type="match status" value="1"/>
</dbReference>
<feature type="repeat" description="RCC1" evidence="2">
    <location>
        <begin position="309"/>
        <end position="364"/>
    </location>
</feature>
<accession>A0AAD3DMC0</accession>
<name>A0AAD3DMC0_9CHLO</name>
<feature type="repeat" description="RCC1" evidence="2">
    <location>
        <begin position="194"/>
        <end position="256"/>
    </location>
</feature>
<feature type="repeat" description="RCC1" evidence="2">
    <location>
        <begin position="540"/>
        <end position="567"/>
    </location>
</feature>
<dbReference type="Proteomes" id="UP001054857">
    <property type="component" value="Unassembled WGS sequence"/>
</dbReference>
<dbReference type="PANTHER" id="PTHR22870">
    <property type="entry name" value="REGULATOR OF CHROMOSOME CONDENSATION"/>
    <property type="match status" value="1"/>
</dbReference>
<organism evidence="5 6">
    <name type="scientific">Astrephomene gubernaculifera</name>
    <dbReference type="NCBI Taxonomy" id="47775"/>
    <lineage>
        <taxon>Eukaryota</taxon>
        <taxon>Viridiplantae</taxon>
        <taxon>Chlorophyta</taxon>
        <taxon>core chlorophytes</taxon>
        <taxon>Chlorophyceae</taxon>
        <taxon>CS clade</taxon>
        <taxon>Chlamydomonadales</taxon>
        <taxon>Astrephomenaceae</taxon>
        <taxon>Astrephomene</taxon>
    </lineage>
</organism>
<dbReference type="PRINTS" id="PR00633">
    <property type="entry name" value="RCCNDNSATION"/>
</dbReference>
<sequence>MDSKHVEQQQGTAAPPLRRSQRFAKRIESSKPTAASQDWQHEQAPSSVQEFLLAPQGSTLEPAAVGELEGFSGSNLQCGLWSLLPDELIDNILSLCTTHQLGMLETTCTYFRHSSFIDRIVKQRLKSVPRARGLKPSRKEGERTLSLLHFVNSQSVAAAQATAVSCGAYHTAALLVPAEVADDPRASASRDCKHSLYTFGRGFHGQLGVGSHENSSVPRLASLGFRACSDNPDMEEETMPAVVACGSSHTASISRRGELFMWGLGSNGELGLGQWSPLEVAMPRQCFVQTRIVSIAAGAHHTLAIAETGALWSCGRGRSGQLGLGEQQEHLVDNPRLTRIPSLEGVRIVSASAGVAHSMALAADGSLFTWGDGSYGQLGHKHIPPAATTVLKPRKIAELDPAPLSPDARVTAIAAGAYHSMALTVGGTLLAFGRNDQGALGTGDKVDRWVPSRINLNGEDPEDGKSRRAVQVSCGAAHTLVLVLNNGRMEVRTTGANTWGQLGQGDRKERYYFARTVVQMPGVVAVQCGDEHSAAITNRGVLYVWGRGDSGQLGLGDEKAKWKPTALRAFKVVHPEKTLRRSKRSLPVLRPVEPEVKRQRMADAWHYM</sequence>
<dbReference type="PANTHER" id="PTHR22870:SF408">
    <property type="entry name" value="OS09G0560450 PROTEIN"/>
    <property type="match status" value="1"/>
</dbReference>
<feature type="domain" description="RCC1-like" evidence="4">
    <location>
        <begin position="196"/>
        <end position="570"/>
    </location>
</feature>
<evidence type="ECO:0000256" key="3">
    <source>
        <dbReference type="SAM" id="MobiDB-lite"/>
    </source>
</evidence>
<dbReference type="Gene3D" id="2.130.10.30">
    <property type="entry name" value="Regulator of chromosome condensation 1/beta-lactamase-inhibitor protein II"/>
    <property type="match status" value="2"/>
</dbReference>
<comment type="caution">
    <text evidence="5">The sequence shown here is derived from an EMBL/GenBank/DDBJ whole genome shotgun (WGS) entry which is preliminary data.</text>
</comment>
<feature type="repeat" description="RCC1" evidence="2">
    <location>
        <begin position="489"/>
        <end position="539"/>
    </location>
</feature>
<keyword evidence="1" id="KW-0677">Repeat</keyword>
<dbReference type="InterPro" id="IPR036047">
    <property type="entry name" value="F-box-like_dom_sf"/>
</dbReference>